<gene>
    <name evidence="1" type="ORF">A3C25_01365</name>
</gene>
<evidence type="ECO:0000313" key="1">
    <source>
        <dbReference type="EMBL" id="OGK24874.1"/>
    </source>
</evidence>
<accession>A0A1F7H1U0</accession>
<dbReference type="AlphaFoldDB" id="A0A1F7H1U0"/>
<comment type="caution">
    <text evidence="1">The sequence shown here is derived from an EMBL/GenBank/DDBJ whole genome shotgun (WGS) entry which is preliminary data.</text>
</comment>
<dbReference type="Proteomes" id="UP000177913">
    <property type="component" value="Unassembled WGS sequence"/>
</dbReference>
<sequence length="99" mass="10667">MTPSGPAGVESEPEGEGKLYKLGFYCNLCGNHRTVFIEPESGNSVDFRTGTDYSEGDTYIIVITPGAVQQNIIQAVGKAHLLTLPPGSSRPAEIWDVRN</sequence>
<reference evidence="1 2" key="1">
    <citation type="journal article" date="2016" name="Nat. Commun.">
        <title>Thousands of microbial genomes shed light on interconnected biogeochemical processes in an aquifer system.</title>
        <authorList>
            <person name="Anantharaman K."/>
            <person name="Brown C.T."/>
            <person name="Hug L.A."/>
            <person name="Sharon I."/>
            <person name="Castelle C.J."/>
            <person name="Probst A.J."/>
            <person name="Thomas B.C."/>
            <person name="Singh A."/>
            <person name="Wilkins M.J."/>
            <person name="Karaoz U."/>
            <person name="Brodie E.L."/>
            <person name="Williams K.H."/>
            <person name="Hubbard S.S."/>
            <person name="Banfield J.F."/>
        </authorList>
    </citation>
    <scope>NUCLEOTIDE SEQUENCE [LARGE SCALE GENOMIC DNA]</scope>
</reference>
<protein>
    <submittedName>
        <fullName evidence="1">Uncharacterized protein</fullName>
    </submittedName>
</protein>
<name>A0A1F7H1U0_9BACT</name>
<evidence type="ECO:0000313" key="2">
    <source>
        <dbReference type="Proteomes" id="UP000177913"/>
    </source>
</evidence>
<organism evidence="1 2">
    <name type="scientific">Candidatus Roizmanbacteria bacterium RIFCSPHIGHO2_02_FULL_38_11</name>
    <dbReference type="NCBI Taxonomy" id="1802039"/>
    <lineage>
        <taxon>Bacteria</taxon>
        <taxon>Candidatus Roizmaniibacteriota</taxon>
    </lineage>
</organism>
<proteinExistence type="predicted"/>
<dbReference type="EMBL" id="MFZO01000026">
    <property type="protein sequence ID" value="OGK24874.1"/>
    <property type="molecule type" value="Genomic_DNA"/>
</dbReference>